<accession>A0A9P4KDY2</accession>
<dbReference type="Proteomes" id="UP000800093">
    <property type="component" value="Unassembled WGS sequence"/>
</dbReference>
<feature type="transmembrane region" description="Helical" evidence="1">
    <location>
        <begin position="505"/>
        <end position="526"/>
    </location>
</feature>
<keyword evidence="1" id="KW-0812">Transmembrane</keyword>
<dbReference type="EMBL" id="ML986591">
    <property type="protein sequence ID" value="KAF2267442.1"/>
    <property type="molecule type" value="Genomic_DNA"/>
</dbReference>
<dbReference type="OrthoDB" id="5406607at2759"/>
<keyword evidence="4" id="KW-1185">Reference proteome</keyword>
<feature type="chain" id="PRO_5040442880" evidence="2">
    <location>
        <begin position="26"/>
        <end position="598"/>
    </location>
</feature>
<proteinExistence type="predicted"/>
<sequence length="598" mass="65990">MNSMFMASPSRHIFLSSLFVYAVLGAALQNITLPLPVGTSNHGTPGLLCTPTKWTDIISFYLFNYVAHAATVITQPGERSFDFAATVVGVLLFPALGLYRGIDAILSGAIRKGGDLRKAERSGALCMLVRDQNWRPVGGDRVSNAVINSGEGTGVGCRRRFSGANKDLHIITYQAPWMFSKFGRPVYVHRQIIHGTYTLPDGYRFVIVPSDAQFTHPAESHATIEVASTYNFVKALVALAQTGYASLTLYHSRGNQIEQFGFAAFGLTVAPYAVMSVVNLIGNLCKPDYASLYMVESSIMDEAWKRGGRFEGVVGRLEEEISRSVCSCTTPGADDVEDLHFEIDDSGILAAKFGVEAPSNYIPFTDFKEGMSTPRSGSASIVEHACHIKPLPEKMDYKDTEKHDLLFIPSANPLKRRLLAPEDPIARYEIDTVRLNKPSWLASLFNKSYYWTVTFSQHTYNTSRPRIWRTAKYTLSILISLTPLIIVGTMSHFKPGSIPLQESGTWRAYTIQWLIVGVFIGTSWVLDQEGKDARPDRKYYVGPMGRMLTYIGSASPAVGGFVVVGQMLNRLRAAEFGEATRIMCGFCAPMVGLLIIDM</sequence>
<dbReference type="AlphaFoldDB" id="A0A9P4KDY2"/>
<reference evidence="4" key="1">
    <citation type="journal article" date="2020" name="Stud. Mycol.">
        <title>101 Dothideomycetes genomes: A test case for predicting lifestyles and emergence of pathogens.</title>
        <authorList>
            <person name="Haridas S."/>
            <person name="Albert R."/>
            <person name="Binder M."/>
            <person name="Bloem J."/>
            <person name="LaButti K."/>
            <person name="Salamov A."/>
            <person name="Andreopoulos B."/>
            <person name="Baker S."/>
            <person name="Barry K."/>
            <person name="Bills G."/>
            <person name="Bluhm B."/>
            <person name="Cannon C."/>
            <person name="Castanera R."/>
            <person name="Culley D."/>
            <person name="Daum C."/>
            <person name="Ezra D."/>
            <person name="Gonzalez J."/>
            <person name="Henrissat B."/>
            <person name="Kuo A."/>
            <person name="Liang C."/>
            <person name="Lipzen A."/>
            <person name="Lutzoni F."/>
            <person name="Magnuson J."/>
            <person name="Mondo S."/>
            <person name="Nolan M."/>
            <person name="Ohm R."/>
            <person name="Pangilinan J."/>
            <person name="Park H.-J."/>
            <person name="Ramirez L."/>
            <person name="Alfaro M."/>
            <person name="Sun H."/>
            <person name="Tritt A."/>
            <person name="Yoshinaga Y."/>
            <person name="Zwiers L.-H."/>
            <person name="Turgeon B."/>
            <person name="Goodwin S."/>
            <person name="Spatafora J."/>
            <person name="Crous P."/>
            <person name="Grigoriev I."/>
        </authorList>
    </citation>
    <scope>NUCLEOTIDE SEQUENCE [LARGE SCALE GENOMIC DNA]</scope>
    <source>
        <strain evidence="4">CBS 304.66</strain>
    </source>
</reference>
<evidence type="ECO:0000313" key="4">
    <source>
        <dbReference type="Proteomes" id="UP000800093"/>
    </source>
</evidence>
<keyword evidence="2" id="KW-0732">Signal</keyword>
<evidence type="ECO:0000256" key="1">
    <source>
        <dbReference type="SAM" id="Phobius"/>
    </source>
</evidence>
<evidence type="ECO:0000256" key="2">
    <source>
        <dbReference type="SAM" id="SignalP"/>
    </source>
</evidence>
<feature type="transmembrane region" description="Helical" evidence="1">
    <location>
        <begin position="83"/>
        <end position="102"/>
    </location>
</feature>
<feature type="transmembrane region" description="Helical" evidence="1">
    <location>
        <begin position="547"/>
        <end position="567"/>
    </location>
</feature>
<keyword evidence="1" id="KW-1133">Transmembrane helix</keyword>
<evidence type="ECO:0000313" key="3">
    <source>
        <dbReference type="EMBL" id="KAF2267442.1"/>
    </source>
</evidence>
<organism evidence="3 4">
    <name type="scientific">Lojkania enalia</name>
    <dbReference type="NCBI Taxonomy" id="147567"/>
    <lineage>
        <taxon>Eukaryota</taxon>
        <taxon>Fungi</taxon>
        <taxon>Dikarya</taxon>
        <taxon>Ascomycota</taxon>
        <taxon>Pezizomycotina</taxon>
        <taxon>Dothideomycetes</taxon>
        <taxon>Pleosporomycetidae</taxon>
        <taxon>Pleosporales</taxon>
        <taxon>Pleosporales incertae sedis</taxon>
        <taxon>Lojkania</taxon>
    </lineage>
</organism>
<gene>
    <name evidence="3" type="ORF">CC78DRAFT_614174</name>
</gene>
<comment type="caution">
    <text evidence="3">The sequence shown here is derived from an EMBL/GenBank/DDBJ whole genome shotgun (WGS) entry which is preliminary data.</text>
</comment>
<protein>
    <submittedName>
        <fullName evidence="3">Uncharacterized protein</fullName>
    </submittedName>
</protein>
<keyword evidence="1" id="KW-0472">Membrane</keyword>
<feature type="transmembrane region" description="Helical" evidence="1">
    <location>
        <begin position="473"/>
        <end position="493"/>
    </location>
</feature>
<name>A0A9P4KDY2_9PLEO</name>
<feature type="transmembrane region" description="Helical" evidence="1">
    <location>
        <begin position="579"/>
        <end position="596"/>
    </location>
</feature>
<feature type="signal peptide" evidence="2">
    <location>
        <begin position="1"/>
        <end position="25"/>
    </location>
</feature>